<accession>A0AA40CTU8</accession>
<dbReference type="AlphaFoldDB" id="A0AA40CTU8"/>
<sequence length="172" mass="19590">MASPALSHAIHQAHLERLQSVLLTLCNASPIAQRVLERELLVDEEATESEEKNNNSRRALDVTALTERKRQRSRYATCKTCNQEFDVTKNDDGFCKSHDGALEAIEDEWPDHDEDCHGPVETQENLEEYPEKFRWECCEGAANAEGCVTGRHEEDTTFKPVLKKRKIFPSFG</sequence>
<protein>
    <recommendedName>
        <fullName evidence="3">C2H2-type domain-containing protein</fullName>
    </recommendedName>
</protein>
<dbReference type="PANTHER" id="PTHR38167">
    <property type="entry name" value="C2H2-TYPE DOMAIN-CONTAINING PROTEIN"/>
    <property type="match status" value="1"/>
</dbReference>
<name>A0AA40CTU8_9PEZI</name>
<keyword evidence="2" id="KW-1185">Reference proteome</keyword>
<comment type="caution">
    <text evidence="1">The sequence shown here is derived from an EMBL/GenBank/DDBJ whole genome shotgun (WGS) entry which is preliminary data.</text>
</comment>
<proteinExistence type="predicted"/>
<evidence type="ECO:0000313" key="2">
    <source>
        <dbReference type="Proteomes" id="UP001175001"/>
    </source>
</evidence>
<gene>
    <name evidence="1" type="ORF">DIS24_g6754</name>
</gene>
<dbReference type="EMBL" id="JAUJDW010000035">
    <property type="protein sequence ID" value="KAK0650497.1"/>
    <property type="molecule type" value="Genomic_DNA"/>
</dbReference>
<evidence type="ECO:0008006" key="3">
    <source>
        <dbReference type="Google" id="ProtNLM"/>
    </source>
</evidence>
<organism evidence="1 2">
    <name type="scientific">Lasiodiplodia hormozganensis</name>
    <dbReference type="NCBI Taxonomy" id="869390"/>
    <lineage>
        <taxon>Eukaryota</taxon>
        <taxon>Fungi</taxon>
        <taxon>Dikarya</taxon>
        <taxon>Ascomycota</taxon>
        <taxon>Pezizomycotina</taxon>
        <taxon>Dothideomycetes</taxon>
        <taxon>Dothideomycetes incertae sedis</taxon>
        <taxon>Botryosphaeriales</taxon>
        <taxon>Botryosphaeriaceae</taxon>
        <taxon>Lasiodiplodia</taxon>
    </lineage>
</organism>
<evidence type="ECO:0000313" key="1">
    <source>
        <dbReference type="EMBL" id="KAK0650497.1"/>
    </source>
</evidence>
<dbReference type="Proteomes" id="UP001175001">
    <property type="component" value="Unassembled WGS sequence"/>
</dbReference>
<reference evidence="1" key="1">
    <citation type="submission" date="2023-06" db="EMBL/GenBank/DDBJ databases">
        <title>Multi-omics analyses reveal the molecular pathogenesis toolkit of Lasiodiplodia hormozganensis, a cross-kingdom pathogen.</title>
        <authorList>
            <person name="Felix C."/>
            <person name="Meneses R."/>
            <person name="Goncalves M.F.M."/>
            <person name="Tilleman L."/>
            <person name="Duarte A.S."/>
            <person name="Jorrin-Novo J.V."/>
            <person name="Van De Peer Y."/>
            <person name="Deforce D."/>
            <person name="Van Nieuwerburgh F."/>
            <person name="Esteves A.C."/>
            <person name="Alves A."/>
        </authorList>
    </citation>
    <scope>NUCLEOTIDE SEQUENCE</scope>
    <source>
        <strain evidence="1">CBS 339.90</strain>
    </source>
</reference>
<dbReference type="PANTHER" id="PTHR38167:SF1">
    <property type="entry name" value="C2H2-TYPE DOMAIN-CONTAINING PROTEIN"/>
    <property type="match status" value="1"/>
</dbReference>